<keyword evidence="2" id="KW-1185">Reference proteome</keyword>
<evidence type="ECO:0000313" key="1">
    <source>
        <dbReference type="EMBL" id="SDS14243.1"/>
    </source>
</evidence>
<name>A0A1H1PT22_BRESA</name>
<dbReference type="AlphaFoldDB" id="A0A1H1PT22"/>
<accession>A0A1H1PT22</accession>
<sequence>MNFASSALVRVDSAHEDEPTASFMRGRTEVVLPTTPVSRQELFDLVRSSDSARLCLPHGLSFPDKAAAGGEHSLRAWAYALASREIETTGTAVIKEAGRHTPPALDTEPAEALTRGSIESHATAAVATVAAIHRAAASVSGADAATVYLFTADALEETSRLYGCGGTMRRQLCDSLTFAGAGYDFPWNEIRSGAESLAILYNFSPFQDTGSTVASKRLRVFSEAFDVIACSFLQHKKQDPTVESISRPYVVSKEFLPLTPSWASWPSFRAFAERAAAAAGERMRTRTDYRRLYTRAMWAPALYAGARVKFMQPDLPWTAEFSDPLSLDVEGASRGGSLPRDAFTAPLIDEWERAFGPLDELDLTIFRFAELLVYAYADEIIFTNEHQRLVMLESIRRPQLRERVASISTVSHHPTLDSGFYDLEHVDYPLDDDHLHLGYFGEFYTARGITEITHALRSLPESVRSRARLHVFTNYIPESAGGVKPASFSRSQFDLLVQRTLDGVGISGVEDLVVFNSSLPYLRFLAVTQKLDYLIVTDAQSGTGHSVNPYLPSKWSDYLGSAARVWALVEQESVLSTMNLDVRTPIGDTHAARAAIWTMVEEKFGPATTMPLPNGAVL</sequence>
<gene>
    <name evidence="1" type="ORF">SAMN04489751_1325</name>
</gene>
<organism evidence="1 2">
    <name type="scientific">Brevibacterium sandarakinum</name>
    <dbReference type="NCBI Taxonomy" id="629680"/>
    <lineage>
        <taxon>Bacteria</taxon>
        <taxon>Bacillati</taxon>
        <taxon>Actinomycetota</taxon>
        <taxon>Actinomycetes</taxon>
        <taxon>Micrococcales</taxon>
        <taxon>Brevibacteriaceae</taxon>
        <taxon>Brevibacterium</taxon>
    </lineage>
</organism>
<protein>
    <submittedName>
        <fullName evidence="1">Uncharacterized protein</fullName>
    </submittedName>
</protein>
<evidence type="ECO:0000313" key="2">
    <source>
        <dbReference type="Proteomes" id="UP000199700"/>
    </source>
</evidence>
<reference evidence="1" key="1">
    <citation type="submission" date="2016-10" db="EMBL/GenBank/DDBJ databases">
        <authorList>
            <person name="Varghese N."/>
            <person name="Submissions S."/>
        </authorList>
    </citation>
    <scope>NUCLEOTIDE SEQUENCE [LARGE SCALE GENOMIC DNA]</scope>
    <source>
        <strain evidence="1">DSM 22082</strain>
    </source>
</reference>
<dbReference type="Proteomes" id="UP000199700">
    <property type="component" value="Chromosome"/>
</dbReference>
<dbReference type="STRING" id="629680.SAMN04489751_1325"/>
<dbReference type="EMBL" id="LT629739">
    <property type="protein sequence ID" value="SDS14243.1"/>
    <property type="molecule type" value="Genomic_DNA"/>
</dbReference>
<proteinExistence type="predicted"/>